<proteinExistence type="predicted"/>
<organism evidence="2 3">
    <name type="scientific">Microbispora oryzae</name>
    <dbReference type="NCBI Taxonomy" id="2806554"/>
    <lineage>
        <taxon>Bacteria</taxon>
        <taxon>Bacillati</taxon>
        <taxon>Actinomycetota</taxon>
        <taxon>Actinomycetes</taxon>
        <taxon>Streptosporangiales</taxon>
        <taxon>Streptosporangiaceae</taxon>
        <taxon>Microbispora</taxon>
    </lineage>
</organism>
<keyword evidence="1" id="KW-0732">Signal</keyword>
<keyword evidence="3" id="KW-1185">Reference proteome</keyword>
<dbReference type="EMBL" id="JAFCNB010000011">
    <property type="protein sequence ID" value="MBP2706227.1"/>
    <property type="molecule type" value="Genomic_DNA"/>
</dbReference>
<feature type="chain" id="PRO_5038579752" description="Secreted protein" evidence="1">
    <location>
        <begin position="24"/>
        <end position="71"/>
    </location>
</feature>
<accession>A0A941AKM3</accession>
<comment type="caution">
    <text evidence="2">The sequence shown here is derived from an EMBL/GenBank/DDBJ whole genome shotgun (WGS) entry which is preliminary data.</text>
</comment>
<sequence length="71" mass="7357">MPKLKKVIAGLALGTALAGGALAVSATAASATTAPSDFFGNRFGNDRCSDMDDLYWDLYVAGNCCDRGCSY</sequence>
<dbReference type="RefSeq" id="WP_210157506.1">
    <property type="nucleotide sequence ID" value="NZ_JAFCNB010000011.1"/>
</dbReference>
<reference evidence="2" key="1">
    <citation type="submission" date="2021-02" db="EMBL/GenBank/DDBJ databases">
        <title>Draft genome sequence of Microbispora sp. RL4-1S isolated from rice leaves in Thailand.</title>
        <authorList>
            <person name="Muangham S."/>
            <person name="Duangmal K."/>
        </authorList>
    </citation>
    <scope>NUCLEOTIDE SEQUENCE</scope>
    <source>
        <strain evidence="2">RL4-1S</strain>
    </source>
</reference>
<evidence type="ECO:0000256" key="1">
    <source>
        <dbReference type="SAM" id="SignalP"/>
    </source>
</evidence>
<protein>
    <recommendedName>
        <fullName evidence="4">Secreted protein</fullName>
    </recommendedName>
</protein>
<evidence type="ECO:0008006" key="4">
    <source>
        <dbReference type="Google" id="ProtNLM"/>
    </source>
</evidence>
<gene>
    <name evidence="2" type="ORF">JOL79_20670</name>
</gene>
<name>A0A941AKM3_9ACTN</name>
<dbReference type="AlphaFoldDB" id="A0A941AKM3"/>
<evidence type="ECO:0000313" key="2">
    <source>
        <dbReference type="EMBL" id="MBP2706227.1"/>
    </source>
</evidence>
<dbReference type="Proteomes" id="UP000674234">
    <property type="component" value="Unassembled WGS sequence"/>
</dbReference>
<evidence type="ECO:0000313" key="3">
    <source>
        <dbReference type="Proteomes" id="UP000674234"/>
    </source>
</evidence>
<feature type="signal peptide" evidence="1">
    <location>
        <begin position="1"/>
        <end position="23"/>
    </location>
</feature>